<feature type="domain" description="Protein kinase" evidence="6">
    <location>
        <begin position="1"/>
        <end position="302"/>
    </location>
</feature>
<dbReference type="Gene3D" id="3.40.50.300">
    <property type="entry name" value="P-loop containing nucleotide triphosphate hydrolases"/>
    <property type="match status" value="2"/>
</dbReference>
<dbReference type="Proteomes" id="UP000198827">
    <property type="component" value="Chromosome I"/>
</dbReference>
<dbReference type="InterPro" id="IPR050534">
    <property type="entry name" value="Coronavir_polyprotein_1ab"/>
</dbReference>
<dbReference type="GO" id="GO:0016787">
    <property type="term" value="F:hydrolase activity"/>
    <property type="evidence" value="ECO:0007669"/>
    <property type="project" value="UniProtKB-KW"/>
</dbReference>
<dbReference type="OrthoDB" id="9757917at2"/>
<dbReference type="CDD" id="cd18808">
    <property type="entry name" value="SF1_C_Upf1"/>
    <property type="match status" value="1"/>
</dbReference>
<evidence type="ECO:0000256" key="1">
    <source>
        <dbReference type="ARBA" id="ARBA00007913"/>
    </source>
</evidence>
<dbReference type="SUPFAM" id="SSF56112">
    <property type="entry name" value="Protein kinase-like (PK-like)"/>
    <property type="match status" value="1"/>
</dbReference>
<dbReference type="EMBL" id="LT629705">
    <property type="protein sequence ID" value="SDN59311.1"/>
    <property type="molecule type" value="Genomic_DNA"/>
</dbReference>
<evidence type="ECO:0000313" key="8">
    <source>
        <dbReference type="Proteomes" id="UP000198827"/>
    </source>
</evidence>
<dbReference type="SUPFAM" id="SSF52540">
    <property type="entry name" value="P-loop containing nucleoside triphosphate hydrolases"/>
    <property type="match status" value="1"/>
</dbReference>
<dbReference type="PANTHER" id="PTHR43788">
    <property type="entry name" value="DNA2/NAM7 HELICASE FAMILY MEMBER"/>
    <property type="match status" value="1"/>
</dbReference>
<evidence type="ECO:0000259" key="6">
    <source>
        <dbReference type="PROSITE" id="PS50011"/>
    </source>
</evidence>
<dbReference type="GO" id="GO:0043139">
    <property type="term" value="F:5'-3' DNA helicase activity"/>
    <property type="evidence" value="ECO:0007669"/>
    <property type="project" value="TreeGrafter"/>
</dbReference>
<dbReference type="Pfam" id="PF13086">
    <property type="entry name" value="AAA_11"/>
    <property type="match status" value="2"/>
</dbReference>
<reference evidence="7 8" key="1">
    <citation type="submission" date="2016-10" db="EMBL/GenBank/DDBJ databases">
        <authorList>
            <person name="de Groot N.N."/>
        </authorList>
    </citation>
    <scope>NUCLEOTIDE SEQUENCE [LARGE SCALE GENOMIC DNA]</scope>
    <source>
        <strain evidence="7 8">CECT 7543</strain>
    </source>
</reference>
<dbReference type="InterPro" id="IPR011009">
    <property type="entry name" value="Kinase-like_dom_sf"/>
</dbReference>
<dbReference type="GO" id="GO:0004672">
    <property type="term" value="F:protein kinase activity"/>
    <property type="evidence" value="ECO:0007669"/>
    <property type="project" value="InterPro"/>
</dbReference>
<comment type="similarity">
    <text evidence="1">Belongs to the DNA2/NAM7 helicase family.</text>
</comment>
<evidence type="ECO:0000256" key="5">
    <source>
        <dbReference type="ARBA" id="ARBA00022840"/>
    </source>
</evidence>
<evidence type="ECO:0000313" key="7">
    <source>
        <dbReference type="EMBL" id="SDN59311.1"/>
    </source>
</evidence>
<dbReference type="AlphaFoldDB" id="A0A1H0CNE8"/>
<dbReference type="PROSITE" id="PS50011">
    <property type="entry name" value="PROTEIN_KINASE_DOM"/>
    <property type="match status" value="1"/>
</dbReference>
<dbReference type="InterPro" id="IPR027417">
    <property type="entry name" value="P-loop_NTPase"/>
</dbReference>
<sequence>MLTGNELFLKKYDEVEVLSVDEPEDGKPLLISAEFQDKPVLIKYWPRYENDQSNVLEDIWLYEIRQLHRLKGYPGLGEFISALVDSGKDSSGFYLVLDVGMRVPLSHALLDSKILSYHKPWIKKLKDPEVRVKFWYNIIRIVKAIQLLHSQGLLHRHLDEDSILTDLSHAGHDFQLTGFEWSVRVQNISGGGKHSHATTNFTIGRVYSFLTDWADLGDLIAKILKVDADDLDDLVTPIKELVSKSGLILDELIFIRGLTGRIKLNANIPKEGMDGGAIVKKVESIISSLRSMNARKVDQYYLIFHFNQKKGDVGKAYRKTSVFSAVQTRFQELHGITLGEDNFDDCIKFVEEDLRNDPRLIFLPAADNLEEEVLLVGDRLTYVLNKNKESVRDVEGSWSAAFCHSAYLEPPKRINSSNRSCKLNGNKMHCMSSLQFKQARDKMEMTTWENLILKLKEEEDGDLANQNIIDGFSAYHLTEIAYAKSEIYPMELIAYQKDEIDLSLSTVTLTSRLDSESQEISRALGLKPAATRLNELLANELNDSGSWILVGNTNFSDEEQETVLDFQKLEKQPDGVIHYQFTTTSLDPDYDNYFIISSSVQGTISQLSRRAGAIDALSNHIELVNMLANPYASITNSQDKHSEHAAFHALDASKQDVFKRITSTLPLYLVQGPPGVGKTYLVTTLVQQIFTHEPDSRLLLTAQSHSTVQHLYKEVVDSLKPSMNCQDEPLIVSCIKANSQNNDTDSLSELDSLAKEYLVSLTKSILFEKSGTVAAKEKIIAMCNDNARSGRYSLISQLLKAANMVFATTNSRQVEELIKARSQFDWSIMEETGKVTGIELLSPLLLSYRRLMIGDHKQLPPYASEKMRQILQNKESLHSALKIAVDVYNNSIKGEVIKARFTDEYVQDLSETNLNSLARESLRLHLLFESLILEEEEAKKSSIEFYGSDVKHRPIASMLSIQHRMHPDIAKLVSEVFYDDALKTAPNREAYYRAIPTTRPFGFCNLAVLQDTPSILWIDIPDIQANRNFHAGEELPRWHNSLEREVIIELLGKLRVASTDSKDKPKLAILSPYAQQVKKLAKDIDRKISSSNYLRNLDLFAKPDDHISYCSTVDGFQGAEADAVIVSMVRNNSFSYSLSALGFLLDSRRMNVLLSRAKHQLIIVGSLEFLKNWSDKIKKEELSKGLENNRFVVKLVEVLERYQAEGVMKRIGHQEILRSVVKPGKSKRKHHTKA</sequence>
<evidence type="ECO:0000256" key="2">
    <source>
        <dbReference type="ARBA" id="ARBA00022741"/>
    </source>
</evidence>
<accession>A0A1H0CNE8</accession>
<keyword evidence="4" id="KW-0347">Helicase</keyword>
<evidence type="ECO:0000256" key="4">
    <source>
        <dbReference type="ARBA" id="ARBA00022806"/>
    </source>
</evidence>
<protein>
    <submittedName>
        <fullName evidence="7">AAA domain-containing protein</fullName>
    </submittedName>
</protein>
<name>A0A1H0CNE8_9PSED</name>
<dbReference type="InterPro" id="IPR047187">
    <property type="entry name" value="SF1_C_Upf1"/>
</dbReference>
<dbReference type="InterPro" id="IPR041677">
    <property type="entry name" value="DNA2/NAM7_AAA_11"/>
</dbReference>
<dbReference type="InterPro" id="IPR000719">
    <property type="entry name" value="Prot_kinase_dom"/>
</dbReference>
<organism evidence="7 8">
    <name type="scientific">Pseudomonas arsenicoxydans</name>
    <dbReference type="NCBI Taxonomy" id="702115"/>
    <lineage>
        <taxon>Bacteria</taxon>
        <taxon>Pseudomonadati</taxon>
        <taxon>Pseudomonadota</taxon>
        <taxon>Gammaproteobacteria</taxon>
        <taxon>Pseudomonadales</taxon>
        <taxon>Pseudomonadaceae</taxon>
        <taxon>Pseudomonas</taxon>
    </lineage>
</organism>
<dbReference type="GO" id="GO:0005524">
    <property type="term" value="F:ATP binding"/>
    <property type="evidence" value="ECO:0007669"/>
    <property type="project" value="UniProtKB-KW"/>
</dbReference>
<gene>
    <name evidence="7" type="ORF">SAMN04489798_0674</name>
</gene>
<dbReference type="Pfam" id="PF13087">
    <property type="entry name" value="AAA_12"/>
    <property type="match status" value="1"/>
</dbReference>
<keyword evidence="5" id="KW-0067">ATP-binding</keyword>
<keyword evidence="2" id="KW-0547">Nucleotide-binding</keyword>
<keyword evidence="3" id="KW-0378">Hydrolase</keyword>
<proteinExistence type="inferred from homology"/>
<dbReference type="RefSeq" id="WP_090176837.1">
    <property type="nucleotide sequence ID" value="NZ_LT629705.1"/>
</dbReference>
<dbReference type="PANTHER" id="PTHR43788:SF8">
    <property type="entry name" value="DNA-BINDING PROTEIN SMUBP-2"/>
    <property type="match status" value="1"/>
</dbReference>
<evidence type="ECO:0000256" key="3">
    <source>
        <dbReference type="ARBA" id="ARBA00022801"/>
    </source>
</evidence>
<dbReference type="InterPro" id="IPR041679">
    <property type="entry name" value="DNA2/NAM7-like_C"/>
</dbReference>